<protein>
    <recommendedName>
        <fullName evidence="4">DUF3108 domain-containing protein</fullName>
    </recommendedName>
</protein>
<dbReference type="AlphaFoldDB" id="A0A1P8K322"/>
<evidence type="ECO:0000313" key="3">
    <source>
        <dbReference type="Proteomes" id="UP000186609"/>
    </source>
</evidence>
<evidence type="ECO:0000313" key="2">
    <source>
        <dbReference type="EMBL" id="APW40415.1"/>
    </source>
</evidence>
<feature type="region of interest" description="Disordered" evidence="1">
    <location>
        <begin position="44"/>
        <end position="136"/>
    </location>
</feature>
<evidence type="ECO:0008006" key="4">
    <source>
        <dbReference type="Google" id="ProtNLM"/>
    </source>
</evidence>
<feature type="compositionally biased region" description="Pro residues" evidence="1">
    <location>
        <begin position="48"/>
        <end position="69"/>
    </location>
</feature>
<dbReference type="STRING" id="1842727.RD110_02015"/>
<dbReference type="KEGG" id="rhy:RD110_02015"/>
<dbReference type="InterPro" id="IPR021457">
    <property type="entry name" value="DUF3108"/>
</dbReference>
<reference evidence="2 3" key="1">
    <citation type="submission" date="2017-01" db="EMBL/GenBank/DDBJ databases">
        <authorList>
            <person name="Mah S.A."/>
            <person name="Swanson W.J."/>
            <person name="Moy G.W."/>
            <person name="Vacquier V.D."/>
        </authorList>
    </citation>
    <scope>NUCLEOTIDE SEQUENCE [LARGE SCALE GENOMIC DNA]</scope>
    <source>
        <strain evidence="2 3">DCY110</strain>
    </source>
</reference>
<name>A0A1P8K322_9BURK</name>
<organism evidence="2 3">
    <name type="scientific">Rhodoferax koreensis</name>
    <dbReference type="NCBI Taxonomy" id="1842727"/>
    <lineage>
        <taxon>Bacteria</taxon>
        <taxon>Pseudomonadati</taxon>
        <taxon>Pseudomonadota</taxon>
        <taxon>Betaproteobacteria</taxon>
        <taxon>Burkholderiales</taxon>
        <taxon>Comamonadaceae</taxon>
        <taxon>Rhodoferax</taxon>
    </lineage>
</organism>
<dbReference type="PRINTS" id="PR01217">
    <property type="entry name" value="PRICHEXTENSN"/>
</dbReference>
<accession>A0A1P8K322</accession>
<feature type="compositionally biased region" description="Pro residues" evidence="1">
    <location>
        <begin position="121"/>
        <end position="134"/>
    </location>
</feature>
<dbReference type="EMBL" id="CP019236">
    <property type="protein sequence ID" value="APW40415.1"/>
    <property type="molecule type" value="Genomic_DNA"/>
</dbReference>
<proteinExistence type="predicted"/>
<dbReference type="Pfam" id="PF11306">
    <property type="entry name" value="DUF3108"/>
    <property type="match status" value="1"/>
</dbReference>
<dbReference type="OrthoDB" id="8526020at2"/>
<keyword evidence="3" id="KW-1185">Reference proteome</keyword>
<gene>
    <name evidence="2" type="ORF">RD110_02015</name>
</gene>
<evidence type="ECO:0000256" key="1">
    <source>
        <dbReference type="SAM" id="MobiDB-lite"/>
    </source>
</evidence>
<dbReference type="Proteomes" id="UP000186609">
    <property type="component" value="Chromosome"/>
</dbReference>
<sequence length="353" mass="37551">MPLRALLLIGALVLIVHLLLLQALPSAPLAAIRPPMKAFTTRTVTLNAPPPKPEAAPKPAPPPKPNPPLRKPRPATQPAATAPPPLAAAATQPQAPAEPAASAPEPMPAASEAVANAKPEAPAPESAPVPPPREVPVGANVLAIPGSVRITYDMTGEVKRLSYSANAQLLWMQDGSNYDAILEVKAFLLGSASQMSSGQITAEGLAPLRFADKRRTEVAAHFERDKGKVTFSANTPDAPLLAGAQDRLSVIFQLVAMFAGEPDKYPPATTITLQIVGPRDAELWLFTVDGEETLNLAHGAMQAIKVSRNPRKEFDQKIEVWFAPSLGYLPVRLRITQANGDFVDQKLQEVAKP</sequence>
<feature type="compositionally biased region" description="Low complexity" evidence="1">
    <location>
        <begin position="87"/>
        <end position="120"/>
    </location>
</feature>